<dbReference type="InterPro" id="IPR000847">
    <property type="entry name" value="LysR_HTH_N"/>
</dbReference>
<comment type="similarity">
    <text evidence="1">Belongs to the LysR transcriptional regulatory family.</text>
</comment>
<accession>A0A9X1W5V2</accession>
<gene>
    <name evidence="6" type="ORF">MST27_18460</name>
</gene>
<keyword evidence="2" id="KW-0805">Transcription regulation</keyword>
<dbReference type="InterPro" id="IPR005119">
    <property type="entry name" value="LysR_subst-bd"/>
</dbReference>
<sequence>MLRTDDLQVFVLTAELGSLSAAARRLELSPAVASAALKRLEATLGCRLLARSTRSLRLTGEGEQYLPHARAALQSLVHGQQLLAGGKATISGPLQLSAPSDFGRNVLLPWLDAFQVQHPQLSLRLLLADRNADLFRQPVDIALRYGLPEDSSLVALPVAPTNRRVLCAAPAYLERHGPLRSLAELTGHNCLRYMLAGRVHERWCFHDGRRELVQHVGGDRISDDADVVRRWALAGRGVVYKSWLDVAHDVQAGRLQVLLPELRGEPAPLNLICAHRAHLGETLRLLREHLIERCRVLLDQAPFAYD</sequence>
<keyword evidence="4" id="KW-0804">Transcription</keyword>
<evidence type="ECO:0000256" key="4">
    <source>
        <dbReference type="ARBA" id="ARBA00023163"/>
    </source>
</evidence>
<dbReference type="PROSITE" id="PS50931">
    <property type="entry name" value="HTH_LYSR"/>
    <property type="match status" value="1"/>
</dbReference>
<dbReference type="InterPro" id="IPR058163">
    <property type="entry name" value="LysR-type_TF_proteobact-type"/>
</dbReference>
<dbReference type="EMBL" id="JALGRD010000011">
    <property type="protein sequence ID" value="MCJ0975357.1"/>
    <property type="molecule type" value="Genomic_DNA"/>
</dbReference>
<dbReference type="Pfam" id="PF03466">
    <property type="entry name" value="LysR_substrate"/>
    <property type="match status" value="1"/>
</dbReference>
<dbReference type="CDD" id="cd08422">
    <property type="entry name" value="PBP2_CrgA_like"/>
    <property type="match status" value="1"/>
</dbReference>
<dbReference type="Gene3D" id="1.10.10.10">
    <property type="entry name" value="Winged helix-like DNA-binding domain superfamily/Winged helix DNA-binding domain"/>
    <property type="match status" value="1"/>
</dbReference>
<dbReference type="SUPFAM" id="SSF53850">
    <property type="entry name" value="Periplasmic binding protein-like II"/>
    <property type="match status" value="1"/>
</dbReference>
<comment type="caution">
    <text evidence="6">The sequence shown here is derived from an EMBL/GenBank/DDBJ whole genome shotgun (WGS) entry which is preliminary data.</text>
</comment>
<dbReference type="AlphaFoldDB" id="A0A9X1W5V2"/>
<dbReference type="RefSeq" id="WP_243607406.1">
    <property type="nucleotide sequence ID" value="NZ_JALGRD010000011.1"/>
</dbReference>
<dbReference type="FunFam" id="1.10.10.10:FF:000001">
    <property type="entry name" value="LysR family transcriptional regulator"/>
    <property type="match status" value="1"/>
</dbReference>
<dbReference type="InterPro" id="IPR036388">
    <property type="entry name" value="WH-like_DNA-bd_sf"/>
</dbReference>
<evidence type="ECO:0000256" key="2">
    <source>
        <dbReference type="ARBA" id="ARBA00023015"/>
    </source>
</evidence>
<organism evidence="6 7">
    <name type="scientific">Stutzerimonas marianensis</name>
    <dbReference type="NCBI Taxonomy" id="2929513"/>
    <lineage>
        <taxon>Bacteria</taxon>
        <taxon>Pseudomonadati</taxon>
        <taxon>Pseudomonadota</taxon>
        <taxon>Gammaproteobacteria</taxon>
        <taxon>Pseudomonadales</taxon>
        <taxon>Pseudomonadaceae</taxon>
        <taxon>Stutzerimonas</taxon>
    </lineage>
</organism>
<evidence type="ECO:0000259" key="5">
    <source>
        <dbReference type="PROSITE" id="PS50931"/>
    </source>
</evidence>
<dbReference type="Pfam" id="PF00126">
    <property type="entry name" value="HTH_1"/>
    <property type="match status" value="1"/>
</dbReference>
<dbReference type="InterPro" id="IPR036390">
    <property type="entry name" value="WH_DNA-bd_sf"/>
</dbReference>
<evidence type="ECO:0000313" key="7">
    <source>
        <dbReference type="Proteomes" id="UP001139682"/>
    </source>
</evidence>
<dbReference type="PANTHER" id="PTHR30537">
    <property type="entry name" value="HTH-TYPE TRANSCRIPTIONAL REGULATOR"/>
    <property type="match status" value="1"/>
</dbReference>
<keyword evidence="7" id="KW-1185">Reference proteome</keyword>
<dbReference type="PANTHER" id="PTHR30537:SF21">
    <property type="entry name" value="HTH-TYPE TRANSCRIPTIONAL REGULATOR SINR-RELATED"/>
    <property type="match status" value="1"/>
</dbReference>
<reference evidence="6" key="1">
    <citation type="submission" date="2022-03" db="EMBL/GenBank/DDBJ databases">
        <title>Pseudomonas marianensis sp. nov., a marine bacterium isolated from deep-sea sediments of the Mariana Trench.</title>
        <authorList>
            <person name="Wei Y."/>
        </authorList>
    </citation>
    <scope>NUCLEOTIDE SEQUENCE</scope>
    <source>
        <strain evidence="6">PS1</strain>
    </source>
</reference>
<keyword evidence="3" id="KW-0238">DNA-binding</keyword>
<dbReference type="GO" id="GO:0043565">
    <property type="term" value="F:sequence-specific DNA binding"/>
    <property type="evidence" value="ECO:0007669"/>
    <property type="project" value="TreeGrafter"/>
</dbReference>
<name>A0A9X1W5V2_9GAMM</name>
<evidence type="ECO:0000313" key="6">
    <source>
        <dbReference type="EMBL" id="MCJ0975357.1"/>
    </source>
</evidence>
<feature type="domain" description="HTH lysR-type" evidence="5">
    <location>
        <begin position="2"/>
        <end position="59"/>
    </location>
</feature>
<dbReference type="SUPFAM" id="SSF46785">
    <property type="entry name" value="Winged helix' DNA-binding domain"/>
    <property type="match status" value="1"/>
</dbReference>
<dbReference type="GO" id="GO:0006351">
    <property type="term" value="P:DNA-templated transcription"/>
    <property type="evidence" value="ECO:0007669"/>
    <property type="project" value="TreeGrafter"/>
</dbReference>
<protein>
    <submittedName>
        <fullName evidence="6">LysR family transcriptional regulator</fullName>
    </submittedName>
</protein>
<dbReference type="FunFam" id="3.40.190.290:FF:000001">
    <property type="entry name" value="Transcriptional regulator, LysR family"/>
    <property type="match status" value="1"/>
</dbReference>
<dbReference type="Proteomes" id="UP001139682">
    <property type="component" value="Unassembled WGS sequence"/>
</dbReference>
<dbReference type="Gene3D" id="3.40.190.290">
    <property type="match status" value="1"/>
</dbReference>
<evidence type="ECO:0000256" key="1">
    <source>
        <dbReference type="ARBA" id="ARBA00009437"/>
    </source>
</evidence>
<proteinExistence type="inferred from homology"/>
<dbReference type="GO" id="GO:0003700">
    <property type="term" value="F:DNA-binding transcription factor activity"/>
    <property type="evidence" value="ECO:0007669"/>
    <property type="project" value="InterPro"/>
</dbReference>
<evidence type="ECO:0000256" key="3">
    <source>
        <dbReference type="ARBA" id="ARBA00023125"/>
    </source>
</evidence>